<dbReference type="EMBL" id="KB007939">
    <property type="protein sequence ID" value="ELR19043.1"/>
    <property type="molecule type" value="Genomic_DNA"/>
</dbReference>
<keyword evidence="6" id="KW-1185">Reference proteome</keyword>
<organism evidence="5 6">
    <name type="scientific">Acanthamoeba castellanii (strain ATCC 30010 / Neff)</name>
    <dbReference type="NCBI Taxonomy" id="1257118"/>
    <lineage>
        <taxon>Eukaryota</taxon>
        <taxon>Amoebozoa</taxon>
        <taxon>Discosea</taxon>
        <taxon>Longamoebia</taxon>
        <taxon>Centramoebida</taxon>
        <taxon>Acanthamoebidae</taxon>
        <taxon>Acanthamoeba</taxon>
    </lineage>
</organism>
<feature type="compositionally biased region" description="Low complexity" evidence="3">
    <location>
        <begin position="459"/>
        <end position="479"/>
    </location>
</feature>
<dbReference type="STRING" id="1257118.L8H2U8"/>
<feature type="compositionally biased region" description="Pro residues" evidence="3">
    <location>
        <begin position="319"/>
        <end position="331"/>
    </location>
</feature>
<reference evidence="5 6" key="1">
    <citation type="journal article" date="2013" name="Genome Biol.">
        <title>Genome of Acanthamoeba castellanii highlights extensive lateral gene transfer and early evolution of tyrosine kinase signaling.</title>
        <authorList>
            <person name="Clarke M."/>
            <person name="Lohan A.J."/>
            <person name="Liu B."/>
            <person name="Lagkouvardos I."/>
            <person name="Roy S."/>
            <person name="Zafar N."/>
            <person name="Bertelli C."/>
            <person name="Schilde C."/>
            <person name="Kianianmomeni A."/>
            <person name="Burglin T.R."/>
            <person name="Frech C."/>
            <person name="Turcotte B."/>
            <person name="Kopec K.O."/>
            <person name="Synnott J.M."/>
            <person name="Choo C."/>
            <person name="Paponov I."/>
            <person name="Finkler A."/>
            <person name="Soon Heng Tan C."/>
            <person name="Hutchins A.P."/>
            <person name="Weinmeier T."/>
            <person name="Rattei T."/>
            <person name="Chu J.S."/>
            <person name="Gimenez G."/>
            <person name="Irimia M."/>
            <person name="Rigden D.J."/>
            <person name="Fitzpatrick D.A."/>
            <person name="Lorenzo-Morales J."/>
            <person name="Bateman A."/>
            <person name="Chiu C.H."/>
            <person name="Tang P."/>
            <person name="Hegemann P."/>
            <person name="Fromm H."/>
            <person name="Raoult D."/>
            <person name="Greub G."/>
            <person name="Miranda-Saavedra D."/>
            <person name="Chen N."/>
            <person name="Nash P."/>
            <person name="Ginger M.L."/>
            <person name="Horn M."/>
            <person name="Schaap P."/>
            <person name="Caler L."/>
            <person name="Loftus B."/>
        </authorList>
    </citation>
    <scope>NUCLEOTIDE SEQUENCE [LARGE SCALE GENOMIC DNA]</scope>
    <source>
        <strain evidence="5 6">Neff</strain>
    </source>
</reference>
<dbReference type="PANTHER" id="PTHR10598:SF0">
    <property type="entry name" value="SET1_ASH2 HISTONE METHYLTRANSFERASE COMPLEX SUBUNIT ASH2"/>
    <property type="match status" value="1"/>
</dbReference>
<evidence type="ECO:0000256" key="2">
    <source>
        <dbReference type="ARBA" id="ARBA00023242"/>
    </source>
</evidence>
<feature type="domain" description="SPRY" evidence="4">
    <location>
        <begin position="216"/>
        <end position="379"/>
    </location>
</feature>
<dbReference type="InterPro" id="IPR003877">
    <property type="entry name" value="SPRY_dom"/>
</dbReference>
<feature type="compositionally biased region" description="Basic and acidic residues" evidence="3">
    <location>
        <begin position="114"/>
        <end position="125"/>
    </location>
</feature>
<feature type="compositionally biased region" description="Low complexity" evidence="3">
    <location>
        <begin position="280"/>
        <end position="295"/>
    </location>
</feature>
<dbReference type="KEGG" id="acan:ACA1_235910"/>
<feature type="compositionally biased region" description="Pro residues" evidence="3">
    <location>
        <begin position="492"/>
        <end position="502"/>
    </location>
</feature>
<dbReference type="InterPro" id="IPR037353">
    <property type="entry name" value="ASH2"/>
</dbReference>
<gene>
    <name evidence="5" type="ORF">ACA1_235910</name>
</gene>
<dbReference type="OrthoDB" id="18438at2759"/>
<feature type="compositionally biased region" description="Basic residues" evidence="3">
    <location>
        <begin position="144"/>
        <end position="155"/>
    </location>
</feature>
<dbReference type="Gene3D" id="3.90.980.20">
    <property type="match status" value="1"/>
</dbReference>
<dbReference type="SUPFAM" id="SSF49899">
    <property type="entry name" value="Concanavalin A-like lectins/glucanases"/>
    <property type="match status" value="1"/>
</dbReference>
<dbReference type="InterPro" id="IPR013320">
    <property type="entry name" value="ConA-like_dom_sf"/>
</dbReference>
<dbReference type="PANTHER" id="PTHR10598">
    <property type="entry name" value="SET1/ASH2 HISTONE METHYLTRANSFERASE COMPLEX SUBUNIT ASH2"/>
    <property type="match status" value="1"/>
</dbReference>
<comment type="subcellular location">
    <subcellularLocation>
        <location evidence="1">Nucleus</location>
    </subcellularLocation>
</comment>
<evidence type="ECO:0000259" key="4">
    <source>
        <dbReference type="SMART" id="SM00449"/>
    </source>
</evidence>
<keyword evidence="2" id="KW-0539">Nucleus</keyword>
<dbReference type="OMA" id="PHARIGW"/>
<dbReference type="CDD" id="cd12872">
    <property type="entry name" value="SPRY_Ash2"/>
    <property type="match status" value="1"/>
</dbReference>
<evidence type="ECO:0000256" key="3">
    <source>
        <dbReference type="SAM" id="MobiDB-lite"/>
    </source>
</evidence>
<evidence type="ECO:0000313" key="5">
    <source>
        <dbReference type="EMBL" id="ELR19043.1"/>
    </source>
</evidence>
<feature type="region of interest" description="Disordered" evidence="3">
    <location>
        <begin position="98"/>
        <end position="157"/>
    </location>
</feature>
<dbReference type="GO" id="GO:0000976">
    <property type="term" value="F:transcription cis-regulatory region binding"/>
    <property type="evidence" value="ECO:0007669"/>
    <property type="project" value="TreeGrafter"/>
</dbReference>
<name>L8H2U8_ACACF</name>
<dbReference type="Gene3D" id="2.60.120.920">
    <property type="match status" value="1"/>
</dbReference>
<dbReference type="SMART" id="SM00449">
    <property type="entry name" value="SPRY"/>
    <property type="match status" value="1"/>
</dbReference>
<dbReference type="VEuPathDB" id="AmoebaDB:ACA1_235910"/>
<dbReference type="InterPro" id="IPR043136">
    <property type="entry name" value="B30.2/SPRY_sf"/>
</dbReference>
<evidence type="ECO:0000256" key="1">
    <source>
        <dbReference type="ARBA" id="ARBA00004123"/>
    </source>
</evidence>
<sequence length="556" mass="60062">MDIVQIVIYNLRLRREDELLAEGKEVAKDKMFFRFKEDICYFIDKNWGRVCFGKSRTVTWNNTIGSSLSSHPELFVSGYNYYKQSGFWSTVSPNNPTIGAGGVSVDRSKRLKERKATDSTKERKPSSKKKRRPTEVNPWVDKRAKAKPKKKKNKIPKAAPPVFFAGPLFYEPDGKYRKMCMAKENSARQAKIGADLLTVENEKGYRMVRAAYGAHEGCWFFEVVINQHSGNTRLGWSTEKGDLQAPVGYDGFSFAYRDKEGTIFHQSRGRTHLEPYVPEASNSGTAAAGGAASPAKLNAGADSATVGPGDTSPRATAPVPGPEEPPKPGPPLRHTEIRFYKNGRSQGPVFVDMLPAGTYYPAASMYNSASVTFNFGPDFKYSPMDVGTFMPCTRLVQVFDELQEKRKAEAEAAAAIAATKAAEEAALTEAAAAQLKADEMDYSQAHAASSTPYAPAGQPASPYPSTTSSSSYTSPASTAMDVSQGQAAAPTTAPPVSQPPAPEALSGGNDATVSSAGLSTSSAAISLLLNPADDEPMDVDPFFKPSFDSGENRDRG</sequence>
<feature type="region of interest" description="Disordered" evidence="3">
    <location>
        <begin position="446"/>
        <end position="516"/>
    </location>
</feature>
<accession>L8H2U8</accession>
<dbReference type="GeneID" id="14919813"/>
<proteinExistence type="predicted"/>
<dbReference type="GO" id="GO:0048188">
    <property type="term" value="C:Set1C/COMPASS complex"/>
    <property type="evidence" value="ECO:0007669"/>
    <property type="project" value="InterPro"/>
</dbReference>
<feature type="region of interest" description="Disordered" evidence="3">
    <location>
        <begin position="532"/>
        <end position="556"/>
    </location>
</feature>
<protein>
    <submittedName>
        <fullName evidence="5">SPRY domain containing protein</fullName>
    </submittedName>
</protein>
<dbReference type="RefSeq" id="XP_004341107.1">
    <property type="nucleotide sequence ID" value="XM_004341059.1"/>
</dbReference>
<evidence type="ECO:0000313" key="6">
    <source>
        <dbReference type="Proteomes" id="UP000011083"/>
    </source>
</evidence>
<feature type="region of interest" description="Disordered" evidence="3">
    <location>
        <begin position="275"/>
        <end position="335"/>
    </location>
</feature>
<dbReference type="Proteomes" id="UP000011083">
    <property type="component" value="Unassembled WGS sequence"/>
</dbReference>
<dbReference type="AlphaFoldDB" id="L8H2U8"/>